<dbReference type="InterPro" id="IPR055357">
    <property type="entry name" value="LRR_At1g61320_AtMIF1"/>
</dbReference>
<keyword evidence="4" id="KW-1185">Reference proteome</keyword>
<proteinExistence type="predicted"/>
<name>A0A0D9X512_9ORYZ</name>
<feature type="domain" description="At1g61320/AtMIF1 LRR" evidence="2">
    <location>
        <begin position="78"/>
        <end position="235"/>
    </location>
</feature>
<evidence type="ECO:0000313" key="3">
    <source>
        <dbReference type="EnsemblPlants" id="LPERR08G04700.1"/>
    </source>
</evidence>
<reference evidence="3" key="3">
    <citation type="submission" date="2015-04" db="UniProtKB">
        <authorList>
            <consortium name="EnsemblPlants"/>
        </authorList>
    </citation>
    <scope>IDENTIFICATION</scope>
</reference>
<protein>
    <recommendedName>
        <fullName evidence="5">F-box domain-containing protein</fullName>
    </recommendedName>
</protein>
<dbReference type="Proteomes" id="UP000032180">
    <property type="component" value="Chromosome 8"/>
</dbReference>
<dbReference type="HOGENOM" id="CLU_010721_3_2_1"/>
<dbReference type="Gramene" id="LPERR08G04700.1">
    <property type="protein sequence ID" value="LPERR08G04700.1"/>
    <property type="gene ID" value="LPERR08G04700"/>
</dbReference>
<feature type="domain" description="F-box" evidence="1">
    <location>
        <begin position="4"/>
        <end position="35"/>
    </location>
</feature>
<evidence type="ECO:0000259" key="1">
    <source>
        <dbReference type="Pfam" id="PF00646"/>
    </source>
</evidence>
<dbReference type="AlphaFoldDB" id="A0A0D9X512"/>
<evidence type="ECO:0000259" key="2">
    <source>
        <dbReference type="Pfam" id="PF23622"/>
    </source>
</evidence>
<evidence type="ECO:0008006" key="5">
    <source>
        <dbReference type="Google" id="ProtNLM"/>
    </source>
</evidence>
<feature type="domain" description="At1g61320/AtMIF1 LRR" evidence="2">
    <location>
        <begin position="238"/>
        <end position="437"/>
    </location>
</feature>
<sequence length="454" mass="52685">MGWEDVLCDIVSHLTLKEAARASVLSSSWRNAWRHYPDLTFSHSIFPRNIHVTPSMSRQVKLRLKEQTERFIHIVNNILQRHSGLVVKSLKIKFNLYRVHQVHIDQWVGFAIKSKAADLILDLRPLSLLTTNEPYVFPFNLFMDKQQCCIQVLRLNFCSFKPPLEFSCLNNLKTLDLRSVDIIEVDVDSLLTNCICLEYLRIEKCDKLINLVVSHPLHSLQSLVVRNCRSLQRIDFLVASHPLHCLQSLVVRDCRSLQRIDLDAVDLAYFVVKAPRVVDAWIGIHSPIVVLHILSELADMLPDLQKLCLHLSSTENEMLFMPGNTSMFMHLRDLDLRILHWKNLHMRELLLLGHVLDLAPVMQRCNLNLHEKEPYDAYCPLMKRLPTSFHTHLKEVMITGFVSEWQYASLAAHFLFNATSFQTMEITSMYKPMQCGEKLLVHRDFCSRIPYVVS</sequence>
<accession>A0A0D9X512</accession>
<dbReference type="eggNOG" id="ENOG502RYMX">
    <property type="taxonomic scope" value="Eukaryota"/>
</dbReference>
<dbReference type="PANTHER" id="PTHR34145:SF61">
    <property type="entry name" value="OS07G0161500 PROTEIN"/>
    <property type="match status" value="1"/>
</dbReference>
<dbReference type="PANTHER" id="PTHR34145">
    <property type="entry name" value="OS02G0105600 PROTEIN"/>
    <property type="match status" value="1"/>
</dbReference>
<dbReference type="EnsemblPlants" id="LPERR08G04700.1">
    <property type="protein sequence ID" value="LPERR08G04700.1"/>
    <property type="gene ID" value="LPERR08G04700"/>
</dbReference>
<reference evidence="4" key="2">
    <citation type="submission" date="2013-12" db="EMBL/GenBank/DDBJ databases">
        <authorList>
            <person name="Yu Y."/>
            <person name="Lee S."/>
            <person name="de Baynast K."/>
            <person name="Wissotski M."/>
            <person name="Liu L."/>
            <person name="Talag J."/>
            <person name="Goicoechea J."/>
            <person name="Angelova A."/>
            <person name="Jetty R."/>
            <person name="Kudrna D."/>
            <person name="Golser W."/>
            <person name="Rivera L."/>
            <person name="Zhang J."/>
            <person name="Wing R."/>
        </authorList>
    </citation>
    <scope>NUCLEOTIDE SEQUENCE</scope>
</reference>
<dbReference type="Pfam" id="PF00646">
    <property type="entry name" value="F-box"/>
    <property type="match status" value="1"/>
</dbReference>
<dbReference type="STRING" id="77586.A0A0D9X512"/>
<dbReference type="SUPFAM" id="SSF52047">
    <property type="entry name" value="RNI-like"/>
    <property type="match status" value="1"/>
</dbReference>
<organism evidence="3 4">
    <name type="scientific">Leersia perrieri</name>
    <dbReference type="NCBI Taxonomy" id="77586"/>
    <lineage>
        <taxon>Eukaryota</taxon>
        <taxon>Viridiplantae</taxon>
        <taxon>Streptophyta</taxon>
        <taxon>Embryophyta</taxon>
        <taxon>Tracheophyta</taxon>
        <taxon>Spermatophyta</taxon>
        <taxon>Magnoliopsida</taxon>
        <taxon>Liliopsida</taxon>
        <taxon>Poales</taxon>
        <taxon>Poaceae</taxon>
        <taxon>BOP clade</taxon>
        <taxon>Oryzoideae</taxon>
        <taxon>Oryzeae</taxon>
        <taxon>Oryzinae</taxon>
        <taxon>Leersia</taxon>
    </lineage>
</organism>
<evidence type="ECO:0000313" key="4">
    <source>
        <dbReference type="Proteomes" id="UP000032180"/>
    </source>
</evidence>
<dbReference type="InterPro" id="IPR032675">
    <property type="entry name" value="LRR_dom_sf"/>
</dbReference>
<dbReference type="InterPro" id="IPR053772">
    <property type="entry name" value="At1g61320/At1g61330-like"/>
</dbReference>
<dbReference type="Gene3D" id="3.80.10.10">
    <property type="entry name" value="Ribonuclease Inhibitor"/>
    <property type="match status" value="1"/>
</dbReference>
<dbReference type="SUPFAM" id="SSF81383">
    <property type="entry name" value="F-box domain"/>
    <property type="match status" value="1"/>
</dbReference>
<reference evidence="3 4" key="1">
    <citation type="submission" date="2012-08" db="EMBL/GenBank/DDBJ databases">
        <title>Oryza genome evolution.</title>
        <authorList>
            <person name="Wing R.A."/>
        </authorList>
    </citation>
    <scope>NUCLEOTIDE SEQUENCE</scope>
</reference>
<dbReference type="InterPro" id="IPR036047">
    <property type="entry name" value="F-box-like_dom_sf"/>
</dbReference>
<dbReference type="Pfam" id="PF23622">
    <property type="entry name" value="LRR_At1g61320_AtMIF1"/>
    <property type="match status" value="2"/>
</dbReference>
<dbReference type="InterPro" id="IPR001810">
    <property type="entry name" value="F-box_dom"/>
</dbReference>